<name>A0ABU2WTF4_9ACTN</name>
<evidence type="ECO:0008006" key="4">
    <source>
        <dbReference type="Google" id="ProtNLM"/>
    </source>
</evidence>
<dbReference type="EMBL" id="JAVRFL010000008">
    <property type="protein sequence ID" value="MDT0529186.1"/>
    <property type="molecule type" value="Genomic_DNA"/>
</dbReference>
<protein>
    <recommendedName>
        <fullName evidence="4">Dioxygenase</fullName>
    </recommendedName>
</protein>
<dbReference type="Proteomes" id="UP001180973">
    <property type="component" value="Unassembled WGS sequence"/>
</dbReference>
<proteinExistence type="predicted"/>
<sequence>MQDQLVLRVDSYFEVGAIPGFRHAEQSAFRYGSDQVSGSGVRVRDGDRGGGQRGFDTPSPSPGGYLFPLRRQIHVRERVCVSDSNHVSVADSRFNGGICVGDNQDEAVGGMYAEERRATKQDHTISERVGVKIDPWSGKFQLEHQAFDGTLRLWTLPLRPGHDELPDTLDYPRPAHRQIPRLDEGSGEGFAEQSDGSTLTVRHFEHRLARVAGGQPYHLGQFRGCAVADPRELRRDLVADLTLAGGRRGGSPDRFGRCQRRLAAVPRRGDVRRPLGQPGQQRFQFDIRDYPITVIGIVIGRDEEANFAR</sequence>
<evidence type="ECO:0000256" key="1">
    <source>
        <dbReference type="SAM" id="MobiDB-lite"/>
    </source>
</evidence>
<dbReference type="RefSeq" id="WP_311411356.1">
    <property type="nucleotide sequence ID" value="NZ_JAVRFL010000008.1"/>
</dbReference>
<comment type="caution">
    <text evidence="2">The sequence shown here is derived from an EMBL/GenBank/DDBJ whole genome shotgun (WGS) entry which is preliminary data.</text>
</comment>
<evidence type="ECO:0000313" key="3">
    <source>
        <dbReference type="Proteomes" id="UP001180973"/>
    </source>
</evidence>
<evidence type="ECO:0000313" key="2">
    <source>
        <dbReference type="EMBL" id="MDT0529186.1"/>
    </source>
</evidence>
<organism evidence="2 3">
    <name type="scientific">Micromonospora reichwaldensis</name>
    <dbReference type="NCBI Taxonomy" id="3075516"/>
    <lineage>
        <taxon>Bacteria</taxon>
        <taxon>Bacillati</taxon>
        <taxon>Actinomycetota</taxon>
        <taxon>Actinomycetes</taxon>
        <taxon>Micromonosporales</taxon>
        <taxon>Micromonosporaceae</taxon>
        <taxon>Micromonospora</taxon>
    </lineage>
</organism>
<reference evidence="2" key="1">
    <citation type="submission" date="2023-09" db="EMBL/GenBank/DDBJ databases">
        <title>30 novel species of actinomycetes from the DSMZ collection.</title>
        <authorList>
            <person name="Nouioui I."/>
        </authorList>
    </citation>
    <scope>NUCLEOTIDE SEQUENCE</scope>
    <source>
        <strain evidence="2">DSM 115977</strain>
    </source>
</reference>
<gene>
    <name evidence="2" type="ORF">RM555_09300</name>
</gene>
<accession>A0ABU2WTF4</accession>
<feature type="region of interest" description="Disordered" evidence="1">
    <location>
        <begin position="35"/>
        <end position="64"/>
    </location>
</feature>
<keyword evidence="3" id="KW-1185">Reference proteome</keyword>